<dbReference type="PANTHER" id="PTHR41317:SF1">
    <property type="entry name" value="PD-(D_E)XK NUCLEASE FAMILY TRANSPOSASE"/>
    <property type="match status" value="1"/>
</dbReference>
<feature type="non-terminal residue" evidence="2">
    <location>
        <position position="1"/>
    </location>
</feature>
<gene>
    <name evidence="2" type="ORF">PN612_08500</name>
</gene>
<comment type="caution">
    <text evidence="2">The sequence shown here is derived from an EMBL/GenBank/DDBJ whole genome shotgun (WGS) entry which is preliminary data.</text>
</comment>
<dbReference type="EMBL" id="JAQMPX010000063">
    <property type="protein sequence ID" value="MDB9138548.1"/>
    <property type="molecule type" value="Genomic_DNA"/>
</dbReference>
<name>A0AAW6F684_PARDI</name>
<feature type="compositionally biased region" description="Basic and acidic residues" evidence="1">
    <location>
        <begin position="64"/>
        <end position="77"/>
    </location>
</feature>
<dbReference type="Proteomes" id="UP001211522">
    <property type="component" value="Unassembled WGS sequence"/>
</dbReference>
<evidence type="ECO:0000256" key="1">
    <source>
        <dbReference type="SAM" id="MobiDB-lite"/>
    </source>
</evidence>
<protein>
    <recommendedName>
        <fullName evidence="4">Flagellar assembly protein H</fullName>
    </recommendedName>
</protein>
<feature type="compositionally biased region" description="Basic and acidic residues" evidence="1">
    <location>
        <begin position="47"/>
        <end position="57"/>
    </location>
</feature>
<sequence>IGSMANLTPKQRAQYEAEWKMYNDYYNTLDFAVEKGMKKGMEEGMEKGLQKGLEEGLQKGLQKGKAEGKAEGRQEEKHSIALNLKKLGVSIEQIAFATGLSIEEIEKL</sequence>
<dbReference type="PANTHER" id="PTHR41317">
    <property type="entry name" value="PD-(D_E)XK NUCLEASE FAMILY TRANSPOSASE"/>
    <property type="match status" value="1"/>
</dbReference>
<organism evidence="2 3">
    <name type="scientific">Parabacteroides distasonis</name>
    <dbReference type="NCBI Taxonomy" id="823"/>
    <lineage>
        <taxon>Bacteria</taxon>
        <taxon>Pseudomonadati</taxon>
        <taxon>Bacteroidota</taxon>
        <taxon>Bacteroidia</taxon>
        <taxon>Bacteroidales</taxon>
        <taxon>Tannerellaceae</taxon>
        <taxon>Parabacteroides</taxon>
    </lineage>
</organism>
<evidence type="ECO:0000313" key="3">
    <source>
        <dbReference type="Proteomes" id="UP001211522"/>
    </source>
</evidence>
<evidence type="ECO:0008006" key="4">
    <source>
        <dbReference type="Google" id="ProtNLM"/>
    </source>
</evidence>
<accession>A0AAW6F684</accession>
<feature type="region of interest" description="Disordered" evidence="1">
    <location>
        <begin position="47"/>
        <end position="77"/>
    </location>
</feature>
<evidence type="ECO:0000313" key="2">
    <source>
        <dbReference type="EMBL" id="MDB9138548.1"/>
    </source>
</evidence>
<proteinExistence type="predicted"/>
<reference evidence="2" key="1">
    <citation type="submission" date="2023-01" db="EMBL/GenBank/DDBJ databases">
        <title>Human gut microbiome strain richness.</title>
        <authorList>
            <person name="Chen-Liaw A."/>
        </authorList>
    </citation>
    <scope>NUCLEOTIDE SEQUENCE</scope>
    <source>
        <strain evidence="2">D35st1_E5_D35t1_190705</strain>
    </source>
</reference>
<dbReference type="AlphaFoldDB" id="A0AAW6F684"/>